<evidence type="ECO:0000256" key="2">
    <source>
        <dbReference type="SAM" id="SignalP"/>
    </source>
</evidence>
<feature type="chain" id="PRO_5042127347" evidence="2">
    <location>
        <begin position="18"/>
        <end position="178"/>
    </location>
</feature>
<dbReference type="AlphaFoldDB" id="A0AAD9EU43"/>
<keyword evidence="2" id="KW-0732">Signal</keyword>
<accession>A0AAD9EU43</accession>
<evidence type="ECO:0000256" key="1">
    <source>
        <dbReference type="SAM" id="MobiDB-lite"/>
    </source>
</evidence>
<evidence type="ECO:0000313" key="3">
    <source>
        <dbReference type="EMBL" id="KAK1878419.1"/>
    </source>
</evidence>
<feature type="compositionally biased region" description="Basic and acidic residues" evidence="1">
    <location>
        <begin position="20"/>
        <end position="31"/>
    </location>
</feature>
<feature type="non-terminal residue" evidence="3">
    <location>
        <position position="178"/>
    </location>
</feature>
<feature type="signal peptide" evidence="2">
    <location>
        <begin position="1"/>
        <end position="17"/>
    </location>
</feature>
<comment type="caution">
    <text evidence="3">The sequence shown here is derived from an EMBL/GenBank/DDBJ whole genome shotgun (WGS) entry which is preliminary data.</text>
</comment>
<feature type="non-terminal residue" evidence="3">
    <location>
        <position position="1"/>
    </location>
</feature>
<reference evidence="3" key="1">
    <citation type="submission" date="2023-04" db="EMBL/GenBank/DDBJ databases">
        <title>Chromosome-level genome of Chaenocephalus aceratus.</title>
        <authorList>
            <person name="Park H."/>
        </authorList>
    </citation>
    <scope>NUCLEOTIDE SEQUENCE</scope>
    <source>
        <strain evidence="3">DE</strain>
        <tissue evidence="3">Muscle</tissue>
    </source>
</reference>
<sequence>RGRGAIFLLILFEGVCPRGEPDSGRWSDTRKAALRGRRREERPQGRHAGSQSSADGGVTNRRLRISQLYENPEVYRPSVETGLDDCSGHAPFSTPPGGLCYPAPCRSLHLKAAYKGAKTRLLWGDGSSKAGLGVVLGVGSAEAQLELESSSHLSSHCRNKNGLHFHCNSVQEQRAEHK</sequence>
<gene>
    <name evidence="3" type="ORF">KUDE01_026548</name>
</gene>
<protein>
    <submittedName>
        <fullName evidence="3">Trigger factor</fullName>
    </submittedName>
</protein>
<keyword evidence="4" id="KW-1185">Reference proteome</keyword>
<dbReference type="Proteomes" id="UP001228049">
    <property type="component" value="Unassembled WGS sequence"/>
</dbReference>
<dbReference type="EMBL" id="JASDAP010000026">
    <property type="protein sequence ID" value="KAK1878419.1"/>
    <property type="molecule type" value="Genomic_DNA"/>
</dbReference>
<feature type="region of interest" description="Disordered" evidence="1">
    <location>
        <begin position="20"/>
        <end position="61"/>
    </location>
</feature>
<name>A0AAD9EU43_DISEL</name>
<organism evidence="3 4">
    <name type="scientific">Dissostichus eleginoides</name>
    <name type="common">Patagonian toothfish</name>
    <name type="synonym">Dissostichus amissus</name>
    <dbReference type="NCBI Taxonomy" id="100907"/>
    <lineage>
        <taxon>Eukaryota</taxon>
        <taxon>Metazoa</taxon>
        <taxon>Chordata</taxon>
        <taxon>Craniata</taxon>
        <taxon>Vertebrata</taxon>
        <taxon>Euteleostomi</taxon>
        <taxon>Actinopterygii</taxon>
        <taxon>Neopterygii</taxon>
        <taxon>Teleostei</taxon>
        <taxon>Neoteleostei</taxon>
        <taxon>Acanthomorphata</taxon>
        <taxon>Eupercaria</taxon>
        <taxon>Perciformes</taxon>
        <taxon>Notothenioidei</taxon>
        <taxon>Nototheniidae</taxon>
        <taxon>Dissostichus</taxon>
    </lineage>
</organism>
<proteinExistence type="predicted"/>
<evidence type="ECO:0000313" key="4">
    <source>
        <dbReference type="Proteomes" id="UP001228049"/>
    </source>
</evidence>